<sequence>MAITTTDLRFDPRLTAEIRAVLEKYGYRLPSGGDHIRELVMTRVDIALKNLVEVFEGRTW</sequence>
<reference evidence="1 2" key="1">
    <citation type="submission" date="2024-09" db="EMBL/GenBank/DDBJ databases">
        <authorList>
            <person name="Sun Q."/>
            <person name="Mori K."/>
        </authorList>
    </citation>
    <scope>NUCLEOTIDE SEQUENCE [LARGE SCALE GENOMIC DNA]</scope>
    <source>
        <strain evidence="1 2">JCM 3143</strain>
    </source>
</reference>
<accession>A0ABV5S1N7</accession>
<dbReference type="Proteomes" id="UP001589532">
    <property type="component" value="Unassembled WGS sequence"/>
</dbReference>
<proteinExistence type="predicted"/>
<evidence type="ECO:0000313" key="1">
    <source>
        <dbReference type="EMBL" id="MFB9625587.1"/>
    </source>
</evidence>
<dbReference type="RefSeq" id="WP_344992186.1">
    <property type="nucleotide sequence ID" value="NZ_BAAAXV010000005.1"/>
</dbReference>
<keyword evidence="2" id="KW-1185">Reference proteome</keyword>
<name>A0ABV5S1N7_9ACTN</name>
<protein>
    <submittedName>
        <fullName evidence="1">Uncharacterized protein</fullName>
    </submittedName>
</protein>
<organism evidence="1 2">
    <name type="scientific">Nonomuraea helvata</name>
    <dbReference type="NCBI Taxonomy" id="37484"/>
    <lineage>
        <taxon>Bacteria</taxon>
        <taxon>Bacillati</taxon>
        <taxon>Actinomycetota</taxon>
        <taxon>Actinomycetes</taxon>
        <taxon>Streptosporangiales</taxon>
        <taxon>Streptosporangiaceae</taxon>
        <taxon>Nonomuraea</taxon>
    </lineage>
</organism>
<evidence type="ECO:0000313" key="2">
    <source>
        <dbReference type="Proteomes" id="UP001589532"/>
    </source>
</evidence>
<gene>
    <name evidence="1" type="ORF">ACFFSA_21095</name>
</gene>
<comment type="caution">
    <text evidence="1">The sequence shown here is derived from an EMBL/GenBank/DDBJ whole genome shotgun (WGS) entry which is preliminary data.</text>
</comment>
<dbReference type="EMBL" id="JBHMBW010000018">
    <property type="protein sequence ID" value="MFB9625587.1"/>
    <property type="molecule type" value="Genomic_DNA"/>
</dbReference>